<gene>
    <name evidence="15" type="ORF">C5167_004857</name>
</gene>
<protein>
    <recommendedName>
        <fullName evidence="17">Subtilisin-like protease</fullName>
    </recommendedName>
</protein>
<keyword evidence="4 11" id="KW-0732">Signal</keyword>
<reference evidence="15 16" key="1">
    <citation type="journal article" date="2018" name="Science">
        <title>The opium poppy genome and morphinan production.</title>
        <authorList>
            <person name="Guo L."/>
            <person name="Winzer T."/>
            <person name="Yang X."/>
            <person name="Li Y."/>
            <person name="Ning Z."/>
            <person name="He Z."/>
            <person name="Teodor R."/>
            <person name="Lu Y."/>
            <person name="Bowser T.A."/>
            <person name="Graham I.A."/>
            <person name="Ye K."/>
        </authorList>
    </citation>
    <scope>NUCLEOTIDE SEQUENCE [LARGE SCALE GENOMIC DNA]</scope>
    <source>
        <strain evidence="16">cv. HN1</strain>
        <tissue evidence="15">Leaves</tissue>
    </source>
</reference>
<dbReference type="Pfam" id="PF05922">
    <property type="entry name" value="Inhibitor_I9"/>
    <property type="match status" value="1"/>
</dbReference>
<dbReference type="Gramene" id="RZC57559">
    <property type="protein sequence ID" value="RZC57559"/>
    <property type="gene ID" value="C5167_004857"/>
</dbReference>
<dbReference type="InterPro" id="IPR015500">
    <property type="entry name" value="Peptidase_S8_subtilisin-rel"/>
</dbReference>
<dbReference type="PROSITE" id="PS00138">
    <property type="entry name" value="SUBTILASE_SER"/>
    <property type="match status" value="1"/>
</dbReference>
<evidence type="ECO:0000259" key="12">
    <source>
        <dbReference type="Pfam" id="PF00082"/>
    </source>
</evidence>
<sequence>MNMLIATTLALFLFTFVVANEANSITKKHYIVYMGDHSFSDSNSVISSNHDLLASVTGCSIHEAEEATVHHYSKSFRGFSAILTDDQAQQLRQTESVISVFENIESKSDVIVGVIDSGVWPDSESFNDNGLGPVPKRFKGECVPGDEFTVDNCNRKIIGARYYSQGNEKASGPFESRNLTFFQSARDSDGHGTHVASTVAGSVVNNVSLLGMASGTARGGMPSARLAIYKTCWLGGGCTDADNLAAFDDAISDGVDIISISIAASPDGFFDDPISIGSFHAFKKGILVSTSAGNTGVATTKCAPWLLTVAASSIDREFISNVQLGNSNILKGSSINPLKMDKFHRIIFGSDAAAAGVSAGNASSCIKGTLDRKLIKGKIVVCRGSGSAKDIAVRDGGGVGMILFAPSFGLLSDSSPQYVIPTTVLDTKEIQALRKYATQAKRPIAKIFPSMTAIANNTRAPKMARFSSIGPNTVTPDIIKPDITAPGVRILAAWTPVGLRAGRSVDYNVLSGTSMACPHASAIAAIIKSHHPSWSPSAIKSAIMTTANAMDNTKRPILESPTDSPASPFNYGSGHINPIAALDPGLVYEFGSNDILNFLCGARANSSQIQMLTGAQITCKNPVIPTYNLNYPSIGVANMNGKVTLKRTVTYVGRGPATFRAFTRNPSGVKVTVKPSVLRFKKTGERKSFRVRFMPSKASNGGFVFGSMSWRSDLYQVRSPIGVNVITV</sequence>
<evidence type="ECO:0000259" key="14">
    <source>
        <dbReference type="Pfam" id="PF17766"/>
    </source>
</evidence>
<dbReference type="GO" id="GO:0006508">
    <property type="term" value="P:proteolysis"/>
    <property type="evidence" value="ECO:0007669"/>
    <property type="project" value="UniProtKB-KW"/>
</dbReference>
<dbReference type="SUPFAM" id="SSF52743">
    <property type="entry name" value="Subtilisin-like"/>
    <property type="match status" value="1"/>
</dbReference>
<dbReference type="CDD" id="cd02120">
    <property type="entry name" value="PA_subtilisin_like"/>
    <property type="match status" value="1"/>
</dbReference>
<comment type="similarity">
    <text evidence="2 9 10">Belongs to the peptidase S8 family.</text>
</comment>
<dbReference type="InterPro" id="IPR034197">
    <property type="entry name" value="Peptidases_S8_3"/>
</dbReference>
<evidence type="ECO:0000259" key="13">
    <source>
        <dbReference type="Pfam" id="PF05922"/>
    </source>
</evidence>
<evidence type="ECO:0000256" key="4">
    <source>
        <dbReference type="ARBA" id="ARBA00022729"/>
    </source>
</evidence>
<dbReference type="InterPro" id="IPR023827">
    <property type="entry name" value="Peptidase_S8_Asp-AS"/>
</dbReference>
<feature type="chain" id="PRO_5021393738" description="Subtilisin-like protease" evidence="11">
    <location>
        <begin position="20"/>
        <end position="728"/>
    </location>
</feature>
<dbReference type="Proteomes" id="UP000316621">
    <property type="component" value="Chromosome 4"/>
</dbReference>
<dbReference type="InterPro" id="IPR045051">
    <property type="entry name" value="SBT"/>
</dbReference>
<dbReference type="Gene3D" id="3.50.30.30">
    <property type="match status" value="1"/>
</dbReference>
<evidence type="ECO:0008006" key="17">
    <source>
        <dbReference type="Google" id="ProtNLM"/>
    </source>
</evidence>
<accession>A0A4Y7JCT6</accession>
<feature type="active site" description="Charge relay system" evidence="8 9">
    <location>
        <position position="116"/>
    </location>
</feature>
<dbReference type="FunFam" id="3.40.50.200:FF:000006">
    <property type="entry name" value="Subtilisin-like protease SBT1.5"/>
    <property type="match status" value="1"/>
</dbReference>
<dbReference type="Gene3D" id="3.30.70.80">
    <property type="entry name" value="Peptidase S8 propeptide/proteinase inhibitor I9"/>
    <property type="match status" value="1"/>
</dbReference>
<dbReference type="PROSITE" id="PS00137">
    <property type="entry name" value="SUBTILASE_HIS"/>
    <property type="match status" value="1"/>
</dbReference>
<dbReference type="InterPro" id="IPR041469">
    <property type="entry name" value="Subtilisin-like_FN3"/>
</dbReference>
<dbReference type="GO" id="GO:0004252">
    <property type="term" value="F:serine-type endopeptidase activity"/>
    <property type="evidence" value="ECO:0007669"/>
    <property type="project" value="UniProtKB-UniRule"/>
</dbReference>
<evidence type="ECO:0000256" key="3">
    <source>
        <dbReference type="ARBA" id="ARBA00022670"/>
    </source>
</evidence>
<dbReference type="GO" id="GO:0005576">
    <property type="term" value="C:extracellular region"/>
    <property type="evidence" value="ECO:0007669"/>
    <property type="project" value="UniProtKB-SubCell"/>
</dbReference>
<feature type="active site" description="Charge relay system" evidence="8 9">
    <location>
        <position position="514"/>
    </location>
</feature>
<dbReference type="InterPro" id="IPR036852">
    <property type="entry name" value="Peptidase_S8/S53_dom_sf"/>
</dbReference>
<dbReference type="PROSITE" id="PS00136">
    <property type="entry name" value="SUBTILASE_ASP"/>
    <property type="match status" value="1"/>
</dbReference>
<feature type="domain" description="Inhibitor I9" evidence="13">
    <location>
        <begin position="30"/>
        <end position="104"/>
    </location>
</feature>
<proteinExistence type="inferred from homology"/>
<dbReference type="PANTHER" id="PTHR10795">
    <property type="entry name" value="PROPROTEIN CONVERTASE SUBTILISIN/KEXIN"/>
    <property type="match status" value="1"/>
</dbReference>
<dbReference type="InterPro" id="IPR022398">
    <property type="entry name" value="Peptidase_S8_His-AS"/>
</dbReference>
<dbReference type="Gene3D" id="2.60.40.2310">
    <property type="match status" value="1"/>
</dbReference>
<keyword evidence="16" id="KW-1185">Reference proteome</keyword>
<dbReference type="PRINTS" id="PR00723">
    <property type="entry name" value="SUBTILISIN"/>
</dbReference>
<feature type="active site" description="Charge relay system" evidence="8 9">
    <location>
        <position position="191"/>
    </location>
</feature>
<dbReference type="Gene3D" id="3.40.50.200">
    <property type="entry name" value="Peptidase S8/S53 domain"/>
    <property type="match status" value="1"/>
</dbReference>
<dbReference type="InterPro" id="IPR010259">
    <property type="entry name" value="S8pro/Inhibitor_I9"/>
</dbReference>
<dbReference type="InterPro" id="IPR023828">
    <property type="entry name" value="Peptidase_S8_Ser-AS"/>
</dbReference>
<evidence type="ECO:0000256" key="9">
    <source>
        <dbReference type="PROSITE-ProRule" id="PRU01240"/>
    </source>
</evidence>
<dbReference type="AlphaFoldDB" id="A0A4Y7JCT6"/>
<evidence type="ECO:0000313" key="15">
    <source>
        <dbReference type="EMBL" id="RZC57559.1"/>
    </source>
</evidence>
<dbReference type="EMBL" id="CM010718">
    <property type="protein sequence ID" value="RZC57559.1"/>
    <property type="molecule type" value="Genomic_DNA"/>
</dbReference>
<comment type="subcellular location">
    <subcellularLocation>
        <location evidence="1">Secreted</location>
    </subcellularLocation>
</comment>
<evidence type="ECO:0000256" key="5">
    <source>
        <dbReference type="ARBA" id="ARBA00022801"/>
    </source>
</evidence>
<feature type="signal peptide" evidence="11">
    <location>
        <begin position="1"/>
        <end position="19"/>
    </location>
</feature>
<evidence type="ECO:0000256" key="2">
    <source>
        <dbReference type="ARBA" id="ARBA00011073"/>
    </source>
</evidence>
<dbReference type="PROSITE" id="PS51892">
    <property type="entry name" value="SUBTILASE"/>
    <property type="match status" value="1"/>
</dbReference>
<dbReference type="InterPro" id="IPR000209">
    <property type="entry name" value="Peptidase_S8/S53_dom"/>
</dbReference>
<keyword evidence="6 9" id="KW-0720">Serine protease</keyword>
<evidence type="ECO:0000256" key="10">
    <source>
        <dbReference type="RuleBase" id="RU003355"/>
    </source>
</evidence>
<dbReference type="CDD" id="cd04852">
    <property type="entry name" value="Peptidases_S8_3"/>
    <property type="match status" value="1"/>
</dbReference>
<dbReference type="InterPro" id="IPR037045">
    <property type="entry name" value="S8pro/Inhibitor_I9_sf"/>
</dbReference>
<evidence type="ECO:0000313" key="16">
    <source>
        <dbReference type="Proteomes" id="UP000316621"/>
    </source>
</evidence>
<dbReference type="STRING" id="3469.A0A4Y7JCT6"/>
<keyword evidence="3 9" id="KW-0645">Protease</keyword>
<feature type="domain" description="Peptidase S8/S53" evidence="12">
    <location>
        <begin position="108"/>
        <end position="560"/>
    </location>
</feature>
<evidence type="ECO:0000256" key="1">
    <source>
        <dbReference type="ARBA" id="ARBA00004613"/>
    </source>
</evidence>
<evidence type="ECO:0000256" key="6">
    <source>
        <dbReference type="ARBA" id="ARBA00022825"/>
    </source>
</evidence>
<keyword evidence="7" id="KW-0325">Glycoprotein</keyword>
<evidence type="ECO:0000256" key="8">
    <source>
        <dbReference type="PIRSR" id="PIRSR615500-1"/>
    </source>
</evidence>
<organism evidence="15 16">
    <name type="scientific">Papaver somniferum</name>
    <name type="common">Opium poppy</name>
    <dbReference type="NCBI Taxonomy" id="3469"/>
    <lineage>
        <taxon>Eukaryota</taxon>
        <taxon>Viridiplantae</taxon>
        <taxon>Streptophyta</taxon>
        <taxon>Embryophyta</taxon>
        <taxon>Tracheophyta</taxon>
        <taxon>Spermatophyta</taxon>
        <taxon>Magnoliopsida</taxon>
        <taxon>Ranunculales</taxon>
        <taxon>Papaveraceae</taxon>
        <taxon>Papaveroideae</taxon>
        <taxon>Papaver</taxon>
    </lineage>
</organism>
<feature type="domain" description="Subtilisin-like protease fibronectin type-III" evidence="14">
    <location>
        <begin position="628"/>
        <end position="723"/>
    </location>
</feature>
<dbReference type="Pfam" id="PF17766">
    <property type="entry name" value="fn3_6"/>
    <property type="match status" value="1"/>
</dbReference>
<name>A0A4Y7JCT6_PAPSO</name>
<evidence type="ECO:0000256" key="7">
    <source>
        <dbReference type="ARBA" id="ARBA00023180"/>
    </source>
</evidence>
<dbReference type="Pfam" id="PF00082">
    <property type="entry name" value="Peptidase_S8"/>
    <property type="match status" value="1"/>
</dbReference>
<evidence type="ECO:0000256" key="11">
    <source>
        <dbReference type="SAM" id="SignalP"/>
    </source>
</evidence>
<keyword evidence="5 9" id="KW-0378">Hydrolase</keyword>